<dbReference type="GO" id="GO:0005739">
    <property type="term" value="C:mitochondrion"/>
    <property type="evidence" value="ECO:0007669"/>
    <property type="project" value="TreeGrafter"/>
</dbReference>
<dbReference type="GeneID" id="81408007"/>
<reference evidence="3" key="1">
    <citation type="submission" date="2022-11" db="EMBL/GenBank/DDBJ databases">
        <authorList>
            <person name="Petersen C."/>
        </authorList>
    </citation>
    <scope>NUCLEOTIDE SEQUENCE</scope>
    <source>
        <strain evidence="3">IBT 22155</strain>
    </source>
</reference>
<dbReference type="AlphaFoldDB" id="A0A9W9KXI3"/>
<feature type="compositionally biased region" description="Basic residues" evidence="1">
    <location>
        <begin position="689"/>
        <end position="698"/>
    </location>
</feature>
<feature type="region of interest" description="Disordered" evidence="1">
    <location>
        <begin position="677"/>
        <end position="706"/>
    </location>
</feature>
<dbReference type="Proteomes" id="UP001149079">
    <property type="component" value="Unassembled WGS sequence"/>
</dbReference>
<sequence>MPDSDKPREASHPPQENSVPMLDAIDHLHSLGVGRFVHLPQLVVGCVNTPAKYAVIEAISGMGYPPLSEDDPCFITKIILRRQPTSSICVTVEHAWWSDGDKKSHEAKTFASLVEDNLEESGSLIKRAIDSIGSTCKPASFSEKILIVEACGPEQPDLTLIDIPHMSARASDKDPERAFAHRILDEYLLNPRNIFLAGLSPKDDDSLESVLSFVNSLDQQKQTVAIFMHLDTIEPDSVKEKYWRRVVEKEAPTSFMEFHALGTQVSGDKSDSQVLLDPKSPDDLRRRITTLLSTQIRSSLPGLCVDIERSIENLQSRLTKLNNPPETVQQQKELLFHLSSAFERITEQALNGMYTDSFFTTSLNDDHSNTRDPRRLRCVIRALNEDFADIMETAGCRRFIDGVNTRTYLLPQPDNPYVNIRATEHTTRSEFEREVSLQLRQERGLELPGNYSQLLVGNLFRDQAKPWELIARAHLMESWRCTQEFVKVLLEHLTNEPTAAWLIRDIFNPQLKALKKNLLAKLEELTAYHKRGHPLPLGRDFLVKVRKSRDDNLLARLQGALPTNVFQSVSMADLKSAIEKLHILSPDPTVSEIVDMMQVYYNDALSVFRDNVAILGIENCLLSPLTGILTTRTISKMQDSQIEKIFAKVSETNHYMTHGLNKLWVAAQSLKKFDTTKESKVSTEDTHPRRLHHAHYRKSAPSANPTNMPLGSFSTNVNNPFKVGFASAPSGSQKGTGESAFSLANTSKLAQQNPFTNPSPFEFKPGTASSSSAFGGWRSSSKKPLKRDSSALVTPAVNPPTSSVSTLNSPSPWPLPDIIPQDNLEPISYFNEIDTTPRSSNTPMTNRFMSITFAAAACRYSFEELRVAHYENVRNLGDEL</sequence>
<feature type="compositionally biased region" description="Low complexity" evidence="1">
    <location>
        <begin position="768"/>
        <end position="779"/>
    </location>
</feature>
<dbReference type="OrthoDB" id="415706at2759"/>
<dbReference type="Gene3D" id="3.40.50.300">
    <property type="entry name" value="P-loop containing nucleotide triphosphate hydrolases"/>
    <property type="match status" value="1"/>
</dbReference>
<dbReference type="InterPro" id="IPR027417">
    <property type="entry name" value="P-loop_NTPase"/>
</dbReference>
<organism evidence="3 4">
    <name type="scientific">Penicillium bovifimosum</name>
    <dbReference type="NCBI Taxonomy" id="126998"/>
    <lineage>
        <taxon>Eukaryota</taxon>
        <taxon>Fungi</taxon>
        <taxon>Dikarya</taxon>
        <taxon>Ascomycota</taxon>
        <taxon>Pezizomycotina</taxon>
        <taxon>Eurotiomycetes</taxon>
        <taxon>Eurotiomycetidae</taxon>
        <taxon>Eurotiales</taxon>
        <taxon>Aspergillaceae</taxon>
        <taxon>Penicillium</taxon>
    </lineage>
</organism>
<feature type="region of interest" description="Disordered" evidence="1">
    <location>
        <begin position="750"/>
        <end position="818"/>
    </location>
</feature>
<feature type="compositionally biased region" description="Polar residues" evidence="1">
    <location>
        <begin position="750"/>
        <end position="759"/>
    </location>
</feature>
<reference evidence="3" key="2">
    <citation type="journal article" date="2023" name="IMA Fungus">
        <title>Comparative genomic study of the Penicillium genus elucidates a diverse pangenome and 15 lateral gene transfer events.</title>
        <authorList>
            <person name="Petersen C."/>
            <person name="Sorensen T."/>
            <person name="Nielsen M.R."/>
            <person name="Sondergaard T.E."/>
            <person name="Sorensen J.L."/>
            <person name="Fitzpatrick D.A."/>
            <person name="Frisvad J.C."/>
            <person name="Nielsen K.L."/>
        </authorList>
    </citation>
    <scope>NUCLEOTIDE SEQUENCE</scope>
    <source>
        <strain evidence="3">IBT 22155</strain>
    </source>
</reference>
<evidence type="ECO:0000256" key="1">
    <source>
        <dbReference type="SAM" id="MobiDB-lite"/>
    </source>
</evidence>
<proteinExistence type="predicted"/>
<evidence type="ECO:0000313" key="4">
    <source>
        <dbReference type="Proteomes" id="UP001149079"/>
    </source>
</evidence>
<dbReference type="SUPFAM" id="SSF52540">
    <property type="entry name" value="P-loop containing nucleoside triphosphate hydrolases"/>
    <property type="match status" value="1"/>
</dbReference>
<accession>A0A9W9KXI3</accession>
<dbReference type="GO" id="GO:0008017">
    <property type="term" value="F:microtubule binding"/>
    <property type="evidence" value="ECO:0007669"/>
    <property type="project" value="TreeGrafter"/>
</dbReference>
<feature type="domain" description="GED" evidence="2">
    <location>
        <begin position="590"/>
        <end position="681"/>
    </location>
</feature>
<dbReference type="GO" id="GO:0000266">
    <property type="term" value="P:mitochondrial fission"/>
    <property type="evidence" value="ECO:0007669"/>
    <property type="project" value="TreeGrafter"/>
</dbReference>
<keyword evidence="4" id="KW-1185">Reference proteome</keyword>
<evidence type="ECO:0000313" key="3">
    <source>
        <dbReference type="EMBL" id="KAJ5124268.1"/>
    </source>
</evidence>
<dbReference type="InterPro" id="IPR020850">
    <property type="entry name" value="GED_dom"/>
</dbReference>
<dbReference type="GO" id="GO:0016020">
    <property type="term" value="C:membrane"/>
    <property type="evidence" value="ECO:0007669"/>
    <property type="project" value="TreeGrafter"/>
</dbReference>
<gene>
    <name evidence="3" type="ORF">N7515_008093</name>
</gene>
<comment type="caution">
    <text evidence="3">The sequence shown here is derived from an EMBL/GenBank/DDBJ whole genome shotgun (WGS) entry which is preliminary data.</text>
</comment>
<dbReference type="GO" id="GO:0048312">
    <property type="term" value="P:intracellular distribution of mitochondria"/>
    <property type="evidence" value="ECO:0007669"/>
    <property type="project" value="TreeGrafter"/>
</dbReference>
<dbReference type="PROSITE" id="PS51388">
    <property type="entry name" value="GED"/>
    <property type="match status" value="1"/>
</dbReference>
<protein>
    <submittedName>
        <fullName evidence="3">Dynamin</fullName>
    </submittedName>
</protein>
<dbReference type="GO" id="GO:0005874">
    <property type="term" value="C:microtubule"/>
    <property type="evidence" value="ECO:0007669"/>
    <property type="project" value="TreeGrafter"/>
</dbReference>
<dbReference type="InterPro" id="IPR022812">
    <property type="entry name" value="Dynamin"/>
</dbReference>
<dbReference type="PANTHER" id="PTHR11566:SF149">
    <property type="entry name" value="GTPASE, PUTATIVE (AFU_ORTHOLOGUE AFUA_6G11890)-RELATED"/>
    <property type="match status" value="1"/>
</dbReference>
<dbReference type="PANTHER" id="PTHR11566">
    <property type="entry name" value="DYNAMIN"/>
    <property type="match status" value="1"/>
</dbReference>
<evidence type="ECO:0000259" key="2">
    <source>
        <dbReference type="PROSITE" id="PS51388"/>
    </source>
</evidence>
<dbReference type="GO" id="GO:0006897">
    <property type="term" value="P:endocytosis"/>
    <property type="evidence" value="ECO:0007669"/>
    <property type="project" value="TreeGrafter"/>
</dbReference>
<dbReference type="GO" id="GO:0016559">
    <property type="term" value="P:peroxisome fission"/>
    <property type="evidence" value="ECO:0007669"/>
    <property type="project" value="TreeGrafter"/>
</dbReference>
<dbReference type="RefSeq" id="XP_056518667.1">
    <property type="nucleotide sequence ID" value="XM_056668837.1"/>
</dbReference>
<dbReference type="GO" id="GO:0003924">
    <property type="term" value="F:GTPase activity"/>
    <property type="evidence" value="ECO:0007669"/>
    <property type="project" value="TreeGrafter"/>
</dbReference>
<feature type="compositionally biased region" description="Polar residues" evidence="1">
    <location>
        <begin position="799"/>
        <end position="810"/>
    </location>
</feature>
<name>A0A9W9KXI3_9EURO</name>
<dbReference type="EMBL" id="JAPQKL010000006">
    <property type="protein sequence ID" value="KAJ5124268.1"/>
    <property type="molecule type" value="Genomic_DNA"/>
</dbReference>
<feature type="compositionally biased region" description="Basic and acidic residues" evidence="1">
    <location>
        <begin position="677"/>
        <end position="688"/>
    </location>
</feature>